<dbReference type="EMBL" id="JAWXVI010000001">
    <property type="protein sequence ID" value="MDX6188037.1"/>
    <property type="molecule type" value="Genomic_DNA"/>
</dbReference>
<dbReference type="PANTHER" id="PTHR21624">
    <property type="entry name" value="STEROL DESATURASE-RELATED PROTEIN"/>
    <property type="match status" value="1"/>
</dbReference>
<evidence type="ECO:0000256" key="6">
    <source>
        <dbReference type="ARBA" id="ARBA00023136"/>
    </source>
</evidence>
<keyword evidence="10" id="KW-1185">Reference proteome</keyword>
<evidence type="ECO:0000313" key="10">
    <source>
        <dbReference type="Proteomes" id="UP001273350"/>
    </source>
</evidence>
<dbReference type="RefSeq" id="WP_230002555.1">
    <property type="nucleotide sequence ID" value="NZ_CP087134.1"/>
</dbReference>
<dbReference type="Pfam" id="PF04116">
    <property type="entry name" value="FA_hydroxylase"/>
    <property type="match status" value="1"/>
</dbReference>
<protein>
    <submittedName>
        <fullName evidence="9">Sterol desaturase family protein</fullName>
    </submittedName>
</protein>
<gene>
    <name evidence="9" type="ORF">SGQ83_01630</name>
</gene>
<reference evidence="9 10" key="1">
    <citation type="submission" date="2023-11" db="EMBL/GenBank/DDBJ databases">
        <title>Unpublished Manusciprt.</title>
        <authorList>
            <person name="Saticioglu I.B."/>
            <person name="Ay H."/>
            <person name="Ajmi N."/>
            <person name="Altun S."/>
            <person name="Duman M."/>
        </authorList>
    </citation>
    <scope>NUCLEOTIDE SEQUENCE [LARGE SCALE GENOMIC DNA]</scope>
    <source>
        <strain evidence="9 10">Fl-318</strain>
    </source>
</reference>
<evidence type="ECO:0000256" key="5">
    <source>
        <dbReference type="ARBA" id="ARBA00023098"/>
    </source>
</evidence>
<proteinExistence type="predicted"/>
<comment type="caution">
    <text evidence="9">The sequence shown here is derived from an EMBL/GenBank/DDBJ whole genome shotgun (WGS) entry which is preliminary data.</text>
</comment>
<sequence>MGVIHNPQKNLARDFGISLFIYSLPVLAIYLYFKLNNGIIAESHLTLPSFLEFAKPVFANIRSWGLIVFMLILGVIEFAAGLYDDQWTGQERKVDIICFLAPKLLLPPVIAFFSLTALPFLIPNLANTLSWVPFWGGFFLIAVADDLTQYWYHRLHHQVPFLWRFHRTHHSAPYMGMAMASRQNFIYTVFFSQIYLTATLTFLGLGLPALFVTVIKSFITLGAHSSIAWDKPFYKYRILHPIAWVLERFISTPATHHAHHADTSGDGVGHFKGNFGNMFFLWDIIFGTGLITRKFPKSYGMKSYKQEEWYAQFLWPIFKSKKEGSALADGVFAAPLAQKANNYSNVNIPSNVPAPAGPAYYEHVES</sequence>
<keyword evidence="4" id="KW-0560">Oxidoreductase</keyword>
<evidence type="ECO:0000313" key="9">
    <source>
        <dbReference type="EMBL" id="MDX6188037.1"/>
    </source>
</evidence>
<evidence type="ECO:0000256" key="3">
    <source>
        <dbReference type="ARBA" id="ARBA00022989"/>
    </source>
</evidence>
<organism evidence="9 10">
    <name type="scientific">Flavobacterium cupriresistens</name>
    <dbReference type="NCBI Taxonomy" id="2893885"/>
    <lineage>
        <taxon>Bacteria</taxon>
        <taxon>Pseudomonadati</taxon>
        <taxon>Bacteroidota</taxon>
        <taxon>Flavobacteriia</taxon>
        <taxon>Flavobacteriales</taxon>
        <taxon>Flavobacteriaceae</taxon>
        <taxon>Flavobacterium</taxon>
    </lineage>
</organism>
<evidence type="ECO:0000256" key="1">
    <source>
        <dbReference type="ARBA" id="ARBA00004127"/>
    </source>
</evidence>
<dbReference type="InterPro" id="IPR006694">
    <property type="entry name" value="Fatty_acid_hydroxylase"/>
</dbReference>
<keyword evidence="5" id="KW-0443">Lipid metabolism</keyword>
<keyword evidence="2 7" id="KW-0812">Transmembrane</keyword>
<accession>A0ABU4R627</accession>
<dbReference type="Proteomes" id="UP001273350">
    <property type="component" value="Unassembled WGS sequence"/>
</dbReference>
<evidence type="ECO:0000256" key="2">
    <source>
        <dbReference type="ARBA" id="ARBA00022692"/>
    </source>
</evidence>
<feature type="transmembrane region" description="Helical" evidence="7">
    <location>
        <begin position="185"/>
        <end position="203"/>
    </location>
</feature>
<evidence type="ECO:0000256" key="4">
    <source>
        <dbReference type="ARBA" id="ARBA00023002"/>
    </source>
</evidence>
<feature type="transmembrane region" description="Helical" evidence="7">
    <location>
        <begin position="61"/>
        <end position="83"/>
    </location>
</feature>
<feature type="transmembrane region" description="Helical" evidence="7">
    <location>
        <begin position="12"/>
        <end position="33"/>
    </location>
</feature>
<dbReference type="InterPro" id="IPR051689">
    <property type="entry name" value="Sterol_desaturase/TMEM195"/>
</dbReference>
<dbReference type="PANTHER" id="PTHR21624:SF1">
    <property type="entry name" value="ALKYLGLYCEROL MONOOXYGENASE"/>
    <property type="match status" value="1"/>
</dbReference>
<keyword evidence="6 7" id="KW-0472">Membrane</keyword>
<comment type="subcellular location">
    <subcellularLocation>
        <location evidence="1">Endomembrane system</location>
        <topology evidence="1">Multi-pass membrane protein</topology>
    </subcellularLocation>
</comment>
<feature type="transmembrane region" description="Helical" evidence="7">
    <location>
        <begin position="104"/>
        <end position="122"/>
    </location>
</feature>
<name>A0ABU4R627_9FLAO</name>
<feature type="domain" description="Fatty acid hydroxylase" evidence="8">
    <location>
        <begin position="139"/>
        <end position="288"/>
    </location>
</feature>
<evidence type="ECO:0000259" key="8">
    <source>
        <dbReference type="Pfam" id="PF04116"/>
    </source>
</evidence>
<keyword evidence="3 7" id="KW-1133">Transmembrane helix</keyword>
<evidence type="ECO:0000256" key="7">
    <source>
        <dbReference type="SAM" id="Phobius"/>
    </source>
</evidence>